<evidence type="ECO:0000313" key="2">
    <source>
        <dbReference type="Proteomes" id="UP000184315"/>
    </source>
</evidence>
<name>A0A1J1LPJ2_9CYAN</name>
<protein>
    <submittedName>
        <fullName evidence="1">Uncharacterized protein</fullName>
    </submittedName>
</protein>
<keyword evidence="2" id="KW-1185">Reference proteome</keyword>
<dbReference type="Proteomes" id="UP000184315">
    <property type="component" value="Unassembled WGS sequence"/>
</dbReference>
<dbReference type="EMBL" id="CZDF01000171">
    <property type="protein sequence ID" value="CUR34488.1"/>
    <property type="molecule type" value="Genomic_DNA"/>
</dbReference>
<evidence type="ECO:0000313" key="1">
    <source>
        <dbReference type="EMBL" id="CUR34488.1"/>
    </source>
</evidence>
<reference evidence="2" key="1">
    <citation type="submission" date="2015-10" db="EMBL/GenBank/DDBJ databases">
        <authorList>
            <person name="Regsiter A."/>
            <person name="william w."/>
        </authorList>
    </citation>
    <scope>NUCLEOTIDE SEQUENCE [LARGE SCALE GENOMIC DNA]</scope>
</reference>
<organism evidence="1 2">
    <name type="scientific">Planktothrix tepida PCC 9214</name>
    <dbReference type="NCBI Taxonomy" id="671072"/>
    <lineage>
        <taxon>Bacteria</taxon>
        <taxon>Bacillati</taxon>
        <taxon>Cyanobacteriota</taxon>
        <taxon>Cyanophyceae</taxon>
        <taxon>Oscillatoriophycideae</taxon>
        <taxon>Oscillatoriales</taxon>
        <taxon>Microcoleaceae</taxon>
        <taxon>Planktothrix</taxon>
    </lineage>
</organism>
<dbReference type="AlphaFoldDB" id="A0A1J1LPJ2"/>
<sequence>MQNSVSKPPQPLKALSYRGMHLEKFPLARFAKMADSCLKTLEEIGG</sequence>
<gene>
    <name evidence="1" type="ORF">PL9214640495</name>
</gene>
<proteinExistence type="predicted"/>
<accession>A0A1J1LPJ2</accession>